<feature type="transmembrane region" description="Helical" evidence="4">
    <location>
        <begin position="36"/>
        <end position="57"/>
    </location>
</feature>
<dbReference type="InterPro" id="IPR050515">
    <property type="entry name" value="Beta-lactam/transpept"/>
</dbReference>
<evidence type="ECO:0000256" key="3">
    <source>
        <dbReference type="ARBA" id="ARBA00023136"/>
    </source>
</evidence>
<evidence type="ECO:0000256" key="2">
    <source>
        <dbReference type="ARBA" id="ARBA00007171"/>
    </source>
</evidence>
<evidence type="ECO:0000259" key="6">
    <source>
        <dbReference type="Pfam" id="PF03717"/>
    </source>
</evidence>
<dbReference type="GO" id="GO:0051301">
    <property type="term" value="P:cell division"/>
    <property type="evidence" value="ECO:0007669"/>
    <property type="project" value="UniProtKB-KW"/>
</dbReference>
<dbReference type="Pfam" id="PF03717">
    <property type="entry name" value="PBP_dimer"/>
    <property type="match status" value="1"/>
</dbReference>
<keyword evidence="4" id="KW-0812">Transmembrane</keyword>
<dbReference type="Gene3D" id="3.30.450.330">
    <property type="match status" value="1"/>
</dbReference>
<dbReference type="InterPro" id="IPR036138">
    <property type="entry name" value="PBP_dimer_sf"/>
</dbReference>
<reference evidence="7 8" key="2">
    <citation type="submission" date="2018-03" db="EMBL/GenBank/DDBJ databases">
        <title>The ancient ancestry and fast evolution of plastids.</title>
        <authorList>
            <person name="Moore K.R."/>
            <person name="Magnabosco C."/>
            <person name="Momper L."/>
            <person name="Gold D.A."/>
            <person name="Bosak T."/>
            <person name="Fournier G.P."/>
        </authorList>
    </citation>
    <scope>NUCLEOTIDE SEQUENCE [LARGE SCALE GENOMIC DNA]</scope>
    <source>
        <strain evidence="7 8">ULC18</strain>
    </source>
</reference>
<dbReference type="AlphaFoldDB" id="A0A2T1DSS4"/>
<dbReference type="Proteomes" id="UP000239576">
    <property type="component" value="Unassembled WGS sequence"/>
</dbReference>
<dbReference type="SUPFAM" id="SSF56519">
    <property type="entry name" value="Penicillin binding protein dimerisation domain"/>
    <property type="match status" value="1"/>
</dbReference>
<gene>
    <name evidence="7" type="ORF">C7B82_30235</name>
</gene>
<evidence type="ECO:0000256" key="1">
    <source>
        <dbReference type="ARBA" id="ARBA00004370"/>
    </source>
</evidence>
<comment type="subcellular location">
    <subcellularLocation>
        <location evidence="1">Membrane</location>
    </subcellularLocation>
</comment>
<feature type="domain" description="Penicillin-binding protein dimerisation" evidence="6">
    <location>
        <begin position="84"/>
        <end position="194"/>
    </location>
</feature>
<dbReference type="GO" id="GO:0005886">
    <property type="term" value="C:plasma membrane"/>
    <property type="evidence" value="ECO:0007669"/>
    <property type="project" value="TreeGrafter"/>
</dbReference>
<dbReference type="GO" id="GO:0071555">
    <property type="term" value="P:cell wall organization"/>
    <property type="evidence" value="ECO:0007669"/>
    <property type="project" value="TreeGrafter"/>
</dbReference>
<keyword evidence="4" id="KW-1133">Transmembrane helix</keyword>
<dbReference type="Gene3D" id="3.40.710.10">
    <property type="entry name" value="DD-peptidase/beta-lactamase superfamily"/>
    <property type="match status" value="1"/>
</dbReference>
<dbReference type="Pfam" id="PF00905">
    <property type="entry name" value="Transpeptidase"/>
    <property type="match status" value="1"/>
</dbReference>
<dbReference type="PANTHER" id="PTHR30627">
    <property type="entry name" value="PEPTIDOGLYCAN D,D-TRANSPEPTIDASE"/>
    <property type="match status" value="1"/>
</dbReference>
<sequence>MASPPRSLSSQRARRLPVSNRPRRVDRTAFIELPTFRLLLVWVALVGGCGLLLLNLFRLQIVQAPQLQARAQEQQMVYMRPFIPRRQIIDRTDTVLALDRPVYTLFAHPKLFKESKQAIAEKLAPLLRQAAADLVKKLDQAETGIRLEYSLSETVADQITNLRADGLELLQSQQRFYPQHELAADVLGYVNDDHKGQAGLELSQQKLLERLSNPVKLRRMGDGSLMPDQVPGGFLNVDDWQLQLTLDSRLQRVAIAALQQQVKKFSAKRGTVIVMDVRDGSLLTLASTPSYDPNQYFKYSVDRFKNWALSDLYEPGSTFKPLNVAIALETGSVKPDSVFYDEGQIQVGGWPIQNFDYSTSGGRGSITLTQILEYSSNVGMVHVVQQIKPSVYYTWLKRLGMSEVVGIDLPSEASGQFKTRKVFLESAIERATTAFGQGFSLTPIHLAQLHAVLANGGKLVTPHVVKGLFDSKGQPYWQPNLPMPRPIFSKATTQSVLSMMETVVSKGTGKSAQIPGYRIAGKTGTAQKANPNGGYFDHAKITSFVGIFPVEAPRYVVVAVVDEPKGGDAFGSTVAAPVVKSVMEALISLEKIPPSTLASEETMGR</sequence>
<dbReference type="RefSeq" id="WP_106260981.1">
    <property type="nucleotide sequence ID" value="NZ_CAWNSW010000141.1"/>
</dbReference>
<dbReference type="InterPro" id="IPR012338">
    <property type="entry name" value="Beta-lactam/transpept-like"/>
</dbReference>
<organism evidence="7 8">
    <name type="scientific">Stenomitos frigidus ULC18</name>
    <dbReference type="NCBI Taxonomy" id="2107698"/>
    <lineage>
        <taxon>Bacteria</taxon>
        <taxon>Bacillati</taxon>
        <taxon>Cyanobacteriota</taxon>
        <taxon>Cyanophyceae</taxon>
        <taxon>Leptolyngbyales</taxon>
        <taxon>Leptolyngbyaceae</taxon>
        <taxon>Stenomitos</taxon>
    </lineage>
</organism>
<proteinExistence type="inferred from homology"/>
<dbReference type="PANTHER" id="PTHR30627:SF1">
    <property type="entry name" value="PEPTIDOGLYCAN D,D-TRANSPEPTIDASE FTSI"/>
    <property type="match status" value="1"/>
</dbReference>
<dbReference type="SUPFAM" id="SSF56601">
    <property type="entry name" value="beta-lactamase/transpeptidase-like"/>
    <property type="match status" value="1"/>
</dbReference>
<keyword evidence="8" id="KW-1185">Reference proteome</keyword>
<name>A0A2T1DSS4_9CYAN</name>
<comment type="similarity">
    <text evidence="2">Belongs to the transpeptidase family.</text>
</comment>
<dbReference type="InterPro" id="IPR005311">
    <property type="entry name" value="PBP_dimer"/>
</dbReference>
<feature type="domain" description="Penicillin-binding protein transpeptidase" evidence="5">
    <location>
        <begin position="270"/>
        <end position="584"/>
    </location>
</feature>
<evidence type="ECO:0000259" key="5">
    <source>
        <dbReference type="Pfam" id="PF00905"/>
    </source>
</evidence>
<keyword evidence="7" id="KW-0131">Cell cycle</keyword>
<dbReference type="Gene3D" id="3.90.1310.10">
    <property type="entry name" value="Penicillin-binding protein 2a (Domain 2)"/>
    <property type="match status" value="1"/>
</dbReference>
<comment type="caution">
    <text evidence="7">The sequence shown here is derived from an EMBL/GenBank/DDBJ whole genome shotgun (WGS) entry which is preliminary data.</text>
</comment>
<keyword evidence="3 4" id="KW-0472">Membrane</keyword>
<evidence type="ECO:0000256" key="4">
    <source>
        <dbReference type="SAM" id="Phobius"/>
    </source>
</evidence>
<dbReference type="GO" id="GO:0008658">
    <property type="term" value="F:penicillin binding"/>
    <property type="evidence" value="ECO:0007669"/>
    <property type="project" value="InterPro"/>
</dbReference>
<evidence type="ECO:0000313" key="8">
    <source>
        <dbReference type="Proteomes" id="UP000239576"/>
    </source>
</evidence>
<keyword evidence="7" id="KW-0132">Cell division</keyword>
<dbReference type="OrthoDB" id="9770103at2"/>
<evidence type="ECO:0000313" key="7">
    <source>
        <dbReference type="EMBL" id="PSB23566.1"/>
    </source>
</evidence>
<dbReference type="EMBL" id="PVWK01000160">
    <property type="protein sequence ID" value="PSB23566.1"/>
    <property type="molecule type" value="Genomic_DNA"/>
</dbReference>
<protein>
    <submittedName>
        <fullName evidence="7">Cell division protein FtsI</fullName>
    </submittedName>
</protein>
<accession>A0A2T1DSS4</accession>
<dbReference type="InterPro" id="IPR001460">
    <property type="entry name" value="PCN-bd_Tpept"/>
</dbReference>
<reference evidence="8" key="1">
    <citation type="submission" date="2018-02" db="EMBL/GenBank/DDBJ databases">
        <authorList>
            <person name="Moore K."/>
            <person name="Momper L."/>
        </authorList>
    </citation>
    <scope>NUCLEOTIDE SEQUENCE [LARGE SCALE GENOMIC DNA]</scope>
    <source>
        <strain evidence="8">ULC18</strain>
    </source>
</reference>